<dbReference type="Pfam" id="PF02130">
    <property type="entry name" value="YbeY"/>
    <property type="match status" value="1"/>
</dbReference>
<dbReference type="GO" id="GO:0005737">
    <property type="term" value="C:cytoplasm"/>
    <property type="evidence" value="ECO:0007669"/>
    <property type="project" value="UniProtKB-SubCell"/>
</dbReference>
<dbReference type="STRING" id="1817816.A2Y64_08470"/>
<dbReference type="Gene3D" id="3.40.390.30">
    <property type="entry name" value="Metalloproteases ('zincins'), catalytic domain"/>
    <property type="match status" value="1"/>
</dbReference>
<accession>A0A1F5FHT7</accession>
<dbReference type="PROSITE" id="PS01306">
    <property type="entry name" value="UPF0054"/>
    <property type="match status" value="1"/>
</dbReference>
<dbReference type="EMBL" id="MFAF01000015">
    <property type="protein sequence ID" value="OGD79161.1"/>
    <property type="molecule type" value="Genomic_DNA"/>
</dbReference>
<protein>
    <recommendedName>
        <fullName evidence="7">Endoribonuclease YbeY</fullName>
        <ecNumber evidence="7">3.1.-.-</ecNumber>
    </recommendedName>
</protein>
<evidence type="ECO:0000256" key="1">
    <source>
        <dbReference type="ARBA" id="ARBA00010875"/>
    </source>
</evidence>
<comment type="similarity">
    <text evidence="1 7">Belongs to the endoribonuclease YbeY family.</text>
</comment>
<gene>
    <name evidence="7" type="primary">ybeY</name>
    <name evidence="8" type="ORF">A2Y64_08470</name>
</gene>
<evidence type="ECO:0000313" key="9">
    <source>
        <dbReference type="Proteomes" id="UP000177187"/>
    </source>
</evidence>
<keyword evidence="2 7" id="KW-0540">Nuclease</keyword>
<keyword evidence="4 7" id="KW-0255">Endonuclease</keyword>
<reference evidence="8 9" key="1">
    <citation type="journal article" date="2016" name="Nat. Commun.">
        <title>Thousands of microbial genomes shed light on interconnected biogeochemical processes in an aquifer system.</title>
        <authorList>
            <person name="Anantharaman K."/>
            <person name="Brown C.T."/>
            <person name="Hug L.A."/>
            <person name="Sharon I."/>
            <person name="Castelle C.J."/>
            <person name="Probst A.J."/>
            <person name="Thomas B.C."/>
            <person name="Singh A."/>
            <person name="Wilkins M.J."/>
            <person name="Karaoz U."/>
            <person name="Brodie E.L."/>
            <person name="Williams K.H."/>
            <person name="Hubbard S.S."/>
            <person name="Banfield J.F."/>
        </authorList>
    </citation>
    <scope>NUCLEOTIDE SEQUENCE [LARGE SCALE GENOMIC DNA]</scope>
</reference>
<evidence type="ECO:0000256" key="6">
    <source>
        <dbReference type="ARBA" id="ARBA00022833"/>
    </source>
</evidence>
<evidence type="ECO:0000256" key="5">
    <source>
        <dbReference type="ARBA" id="ARBA00022801"/>
    </source>
</evidence>
<dbReference type="InterPro" id="IPR020549">
    <property type="entry name" value="YbeY_CS"/>
</dbReference>
<organism evidence="8 9">
    <name type="scientific">Candidatus Coatesbacteria bacterium RBG_13_66_14</name>
    <dbReference type="NCBI Taxonomy" id="1817816"/>
    <lineage>
        <taxon>Bacteria</taxon>
        <taxon>Candidatus Coatesiibacteriota</taxon>
    </lineage>
</organism>
<keyword evidence="7" id="KW-0963">Cytoplasm</keyword>
<name>A0A1F5FHT7_9BACT</name>
<evidence type="ECO:0000256" key="7">
    <source>
        <dbReference type="HAMAP-Rule" id="MF_00009"/>
    </source>
</evidence>
<evidence type="ECO:0000313" key="8">
    <source>
        <dbReference type="EMBL" id="OGD79161.1"/>
    </source>
</evidence>
<evidence type="ECO:0000256" key="4">
    <source>
        <dbReference type="ARBA" id="ARBA00022759"/>
    </source>
</evidence>
<feature type="binding site" evidence="7">
    <location>
        <position position="119"/>
    </location>
    <ligand>
        <name>Zn(2+)</name>
        <dbReference type="ChEBI" id="CHEBI:29105"/>
        <note>catalytic</note>
    </ligand>
</feature>
<dbReference type="AlphaFoldDB" id="A0A1F5FHT7"/>
<dbReference type="PANTHER" id="PTHR46986:SF1">
    <property type="entry name" value="ENDORIBONUCLEASE YBEY, CHLOROPLASTIC"/>
    <property type="match status" value="1"/>
</dbReference>
<dbReference type="GO" id="GO:0004521">
    <property type="term" value="F:RNA endonuclease activity"/>
    <property type="evidence" value="ECO:0007669"/>
    <property type="project" value="UniProtKB-UniRule"/>
</dbReference>
<dbReference type="GO" id="GO:0008270">
    <property type="term" value="F:zinc ion binding"/>
    <property type="evidence" value="ECO:0007669"/>
    <property type="project" value="UniProtKB-UniRule"/>
</dbReference>
<evidence type="ECO:0000256" key="2">
    <source>
        <dbReference type="ARBA" id="ARBA00022722"/>
    </source>
</evidence>
<comment type="subcellular location">
    <subcellularLocation>
        <location evidence="7">Cytoplasm</location>
    </subcellularLocation>
</comment>
<dbReference type="PANTHER" id="PTHR46986">
    <property type="entry name" value="ENDORIBONUCLEASE YBEY, CHLOROPLASTIC"/>
    <property type="match status" value="1"/>
</dbReference>
<proteinExistence type="inferred from homology"/>
<dbReference type="SUPFAM" id="SSF55486">
    <property type="entry name" value="Metalloproteases ('zincins'), catalytic domain"/>
    <property type="match status" value="1"/>
</dbReference>
<dbReference type="HAMAP" id="MF_00009">
    <property type="entry name" value="Endoribonucl_YbeY"/>
    <property type="match status" value="1"/>
</dbReference>
<dbReference type="InterPro" id="IPR002036">
    <property type="entry name" value="YbeY"/>
</dbReference>
<keyword evidence="3 7" id="KW-0479">Metal-binding</keyword>
<feature type="binding site" evidence="7">
    <location>
        <position position="123"/>
    </location>
    <ligand>
        <name>Zn(2+)</name>
        <dbReference type="ChEBI" id="CHEBI:29105"/>
        <note>catalytic</note>
    </ligand>
</feature>
<dbReference type="NCBIfam" id="TIGR00043">
    <property type="entry name" value="rRNA maturation RNase YbeY"/>
    <property type="match status" value="1"/>
</dbReference>
<dbReference type="InterPro" id="IPR023091">
    <property type="entry name" value="MetalPrtase_cat_dom_sf_prd"/>
</dbReference>
<keyword evidence="5 7" id="KW-0378">Hydrolase</keyword>
<feature type="binding site" evidence="7">
    <location>
        <position position="129"/>
    </location>
    <ligand>
        <name>Zn(2+)</name>
        <dbReference type="ChEBI" id="CHEBI:29105"/>
        <note>catalytic</note>
    </ligand>
</feature>
<keyword evidence="6 7" id="KW-0862">Zinc</keyword>
<dbReference type="Proteomes" id="UP000177187">
    <property type="component" value="Unassembled WGS sequence"/>
</dbReference>
<keyword evidence="7" id="KW-0698">rRNA processing</keyword>
<dbReference type="GO" id="GO:0006364">
    <property type="term" value="P:rRNA processing"/>
    <property type="evidence" value="ECO:0007669"/>
    <property type="project" value="UniProtKB-UniRule"/>
</dbReference>
<evidence type="ECO:0000256" key="3">
    <source>
        <dbReference type="ARBA" id="ARBA00022723"/>
    </source>
</evidence>
<comment type="caution">
    <text evidence="8">The sequence shown here is derived from an EMBL/GenBank/DDBJ whole genome shotgun (WGS) entry which is preliminary data.</text>
</comment>
<comment type="cofactor">
    <cofactor evidence="7">
        <name>Zn(2+)</name>
        <dbReference type="ChEBI" id="CHEBI:29105"/>
    </cofactor>
    <text evidence="7">Binds 1 zinc ion.</text>
</comment>
<keyword evidence="7" id="KW-0690">Ribosome biogenesis</keyword>
<sequence>MSRNYEVLIHDHQKVVWIDPELPRRAAVLTLTLEEAPERSIAVVLFDDVQMARLNETYTGTGEATDVLAFDLQPGGGEDPPGEEPELLGDVFVNVEAAVRQAVIEGHSLGRELAILVAHGVLHLLGYSDSDVRGREEMMVKAVLTADHEWLSAYTKQA</sequence>
<dbReference type="EC" id="3.1.-.-" evidence="7"/>
<comment type="function">
    <text evidence="7">Single strand-specific metallo-endoribonuclease involved in late-stage 70S ribosome quality control and in maturation of the 3' terminus of the 16S rRNA.</text>
</comment>
<dbReference type="GO" id="GO:0004222">
    <property type="term" value="F:metalloendopeptidase activity"/>
    <property type="evidence" value="ECO:0007669"/>
    <property type="project" value="InterPro"/>
</dbReference>